<dbReference type="EMBL" id="HE806317">
    <property type="protein sequence ID" value="CCH58977.1"/>
    <property type="molecule type" value="Genomic_DNA"/>
</dbReference>
<sequence>MFILLSTKPERRIALVSHTYALVFNAITDQANTQPTCAIEFIPKGELENKGFKLLSNSEINGFIGLIQMQGLIFICVITKNSTVAKPRSRETINRIHHVEFFCLNESYWDFTEMDSTGIPLSSSSDQSQYRPILKENPCYEIKKLLGNGMFYYSSNFDLTSTLQNRGIGRNSLSADTLETEYMWNSFLMKEIITFRDRLDEDLKIILDDEGFLTAVICGFAKTVVTHIENIDVAFTLISKQSWKRSGTRNNARGIDDNANVSNFVETEFILYSKYYCFAFTQIRGSVPIFWDQESGVMGSKILVRRSLDATQPIFDRHFSNLTKKYGPVHIVNLLSRNKNEVSLAKRYREHLENGTRFKLNEDLFLTEFDFNKETSQDGYLAIDNVLPLVEKEMDEQGFFWYDIRHQKVICRQQGVFRANCLDCLDRTNIAQQCICYKVFRIFLEEVNWIDADDFSNTHMFVHDMNSLWADNADQLSQITTGTNALKSSFSRKGRMSLSGVLSDYSKSMSRMYSGTFNDKTKQLHFDILLGRLPGQIPVKLYDPAGTFIEKGLKKSESSYISHEDLTIFIGTFNVNGKSSDEDLTPWLFSKGKDVHPDIVVVGFQEVIELKAGSLLTADSSKGSLWQTMIEECLNQYNEKYAFLRAERLSSILVLSFVKATKANHIKEVDGSGKKTGFGGIAGNKGGVAIRFKYGQTSFCFVNVHFAAGAGGIEERRNDYDTINKSISFERYRKISQHDFVFWFGDMNYRVVLSNDEVREELKLKKDNYLEDLLHFDQLTHEVNAGLVLEGFKEQKIGFRPTYKYDNGTEVYDTSEKARTPSWTDRILYKGSLKPIYYSDSPIMTSDHRPVCGLFGVKTTLINQKVKSTLMKNLYNEYKRLHTGDDDNHSKLEIIDNGPESKIFKEKLVSVESDDSESNITSIDESTTVRGHSMSMSNINLKQSSPTDRRSSVSSVPVENLPSNHIHRGSISSVRNNGTRPLPPDLSKIGLDSNNSAPKHSISTPVLQGTNGLINNITNNNLNRNSNVSPRSMESAKLLSYIDEQFNGPAPPTPPRRGLSPTSSKLDKDEMLDQPSAPPTPPRRHHSGPPSITLDDSDILDSDKNQNNEISLRPRSETFSIGVTENKIKHHDNSHHSILNKLSSKLSSTSLNSNHETNHHHHLFHHHGSGKSSPHMDRKNSTSSTNESTDSSKHLIKKSSDISISGSIYNSKMMERKNSNSSTTESIHSSKHLIRKTSNASTSGSIHSSTRYSLKKTSPTTDAQSIDTINSNLNDNKKLVTQVSRKDSNSSTLGSIHSSSKISVETTSDISSTSKSNKRKNKKRPVPELNLLDDTKDKIEDTK</sequence>
<dbReference type="SUPFAM" id="SSF56219">
    <property type="entry name" value="DNase I-like"/>
    <property type="match status" value="1"/>
</dbReference>
<dbReference type="RefSeq" id="XP_004178496.1">
    <property type="nucleotide sequence ID" value="XM_004178448.1"/>
</dbReference>
<evidence type="ECO:0000256" key="9">
    <source>
        <dbReference type="ARBA" id="ARBA00022927"/>
    </source>
</evidence>
<dbReference type="InParanoid" id="I2GXX5"/>
<comment type="similarity">
    <text evidence="3">In the central section; belongs to the inositol 1,4,5-trisphosphate 5-phosphatase family.</text>
</comment>
<feature type="region of interest" description="Disordered" evidence="10">
    <location>
        <begin position="1147"/>
        <end position="1199"/>
    </location>
</feature>
<comment type="subcellular location">
    <subcellularLocation>
        <location evidence="1">Cytoplasm</location>
    </subcellularLocation>
</comment>
<dbReference type="GO" id="GO:0046856">
    <property type="term" value="P:phosphatidylinositol dephosphorylation"/>
    <property type="evidence" value="ECO:0007669"/>
    <property type="project" value="InterPro"/>
</dbReference>
<feature type="region of interest" description="Disordered" evidence="10">
    <location>
        <begin position="1044"/>
        <end position="1116"/>
    </location>
</feature>
<feature type="compositionally biased region" description="Basic residues" evidence="10">
    <location>
        <begin position="1158"/>
        <end position="1169"/>
    </location>
</feature>
<feature type="region of interest" description="Disordered" evidence="10">
    <location>
        <begin position="915"/>
        <end position="1007"/>
    </location>
</feature>
<dbReference type="InterPro" id="IPR000300">
    <property type="entry name" value="IPPc"/>
</dbReference>
<keyword evidence="6" id="KW-0963">Cytoplasm</keyword>
<feature type="domain" description="SAC" evidence="11">
    <location>
        <begin position="142"/>
        <end position="482"/>
    </location>
</feature>
<feature type="compositionally biased region" description="Polar residues" evidence="10">
    <location>
        <begin position="1282"/>
        <end position="1313"/>
    </location>
</feature>
<dbReference type="OrthoDB" id="405996at2759"/>
<feature type="compositionally biased region" description="Polar residues" evidence="10">
    <location>
        <begin position="970"/>
        <end position="979"/>
    </location>
</feature>
<protein>
    <recommendedName>
        <fullName evidence="4">phosphoinositide 5-phosphatase</fullName>
        <ecNumber evidence="4">3.1.3.36</ecNumber>
    </recommendedName>
</protein>
<evidence type="ECO:0000256" key="8">
    <source>
        <dbReference type="ARBA" id="ARBA00022801"/>
    </source>
</evidence>
<dbReference type="FunFam" id="3.60.10.10:FF:000029">
    <property type="entry name" value="Inositol polyphosphate 5-phosphatase"/>
    <property type="match status" value="1"/>
</dbReference>
<feature type="region of interest" description="Disordered" evidence="10">
    <location>
        <begin position="1282"/>
        <end position="1343"/>
    </location>
</feature>
<keyword evidence="7" id="KW-0254">Endocytosis</keyword>
<dbReference type="InterPro" id="IPR036691">
    <property type="entry name" value="Endo/exonu/phosph_ase_sf"/>
</dbReference>
<dbReference type="Pfam" id="PF02383">
    <property type="entry name" value="Syja_N"/>
    <property type="match status" value="1"/>
</dbReference>
<dbReference type="Gene3D" id="3.60.10.10">
    <property type="entry name" value="Endonuclease/exonuclease/phosphatase"/>
    <property type="match status" value="1"/>
</dbReference>
<dbReference type="PANTHER" id="PTHR11200:SF257">
    <property type="entry name" value="PHOSPHOINOSITIDE 5-PHOSPHATASE"/>
    <property type="match status" value="1"/>
</dbReference>
<accession>I2GXX5</accession>
<dbReference type="GO" id="GO:0015031">
    <property type="term" value="P:protein transport"/>
    <property type="evidence" value="ECO:0007669"/>
    <property type="project" value="UniProtKB-KW"/>
</dbReference>
<keyword evidence="13" id="KW-1185">Reference proteome</keyword>
<evidence type="ECO:0000256" key="6">
    <source>
        <dbReference type="ARBA" id="ARBA00022490"/>
    </source>
</evidence>
<evidence type="ECO:0000256" key="10">
    <source>
        <dbReference type="SAM" id="MobiDB-lite"/>
    </source>
</evidence>
<evidence type="ECO:0000313" key="13">
    <source>
        <dbReference type="Proteomes" id="UP000002866"/>
    </source>
</evidence>
<evidence type="ECO:0000256" key="3">
    <source>
        <dbReference type="ARBA" id="ARBA00009678"/>
    </source>
</evidence>
<feature type="compositionally biased region" description="Basic and acidic residues" evidence="10">
    <location>
        <begin position="1333"/>
        <end position="1343"/>
    </location>
</feature>
<dbReference type="GO" id="GO:0016020">
    <property type="term" value="C:membrane"/>
    <property type="evidence" value="ECO:0007669"/>
    <property type="project" value="TreeGrafter"/>
</dbReference>
<evidence type="ECO:0000256" key="4">
    <source>
        <dbReference type="ARBA" id="ARBA00013044"/>
    </source>
</evidence>
<comment type="similarity">
    <text evidence="2">Belongs to the synaptojanin family.</text>
</comment>
<feature type="region of interest" description="Disordered" evidence="10">
    <location>
        <begin position="1215"/>
        <end position="1269"/>
    </location>
</feature>
<dbReference type="GeneID" id="14493774"/>
<gene>
    <name evidence="12" type="primary">TBLA0B01340</name>
    <name evidence="12" type="ORF">TBLA_0B01340</name>
</gene>
<dbReference type="PANTHER" id="PTHR11200">
    <property type="entry name" value="INOSITOL 5-PHOSPHATASE"/>
    <property type="match status" value="1"/>
</dbReference>
<keyword evidence="9" id="KW-0653">Protein transport</keyword>
<evidence type="ECO:0000256" key="5">
    <source>
        <dbReference type="ARBA" id="ARBA00022448"/>
    </source>
</evidence>
<feature type="compositionally biased region" description="Polar residues" evidence="10">
    <location>
        <begin position="918"/>
        <end position="943"/>
    </location>
</feature>
<evidence type="ECO:0000256" key="1">
    <source>
        <dbReference type="ARBA" id="ARBA00004496"/>
    </source>
</evidence>
<dbReference type="PROSITE" id="PS50275">
    <property type="entry name" value="SAC"/>
    <property type="match status" value="1"/>
</dbReference>
<dbReference type="HOGENOM" id="CLU_003016_2_0_1"/>
<dbReference type="GO" id="GO:0005737">
    <property type="term" value="C:cytoplasm"/>
    <property type="evidence" value="ECO:0007669"/>
    <property type="project" value="UniProtKB-SubCell"/>
</dbReference>
<name>I2GXX5_HENB6</name>
<feature type="compositionally biased region" description="Polar residues" evidence="10">
    <location>
        <begin position="1236"/>
        <end position="1269"/>
    </location>
</feature>
<dbReference type="InterPro" id="IPR046985">
    <property type="entry name" value="IP5"/>
</dbReference>
<organism evidence="12 13">
    <name type="scientific">Henningerozyma blattae (strain ATCC 34711 / CBS 6284 / DSM 70876 / NBRC 10599 / NRRL Y-10934 / UCD 77-7)</name>
    <name type="common">Yeast</name>
    <name type="synonym">Tetrapisispora blattae</name>
    <dbReference type="NCBI Taxonomy" id="1071380"/>
    <lineage>
        <taxon>Eukaryota</taxon>
        <taxon>Fungi</taxon>
        <taxon>Dikarya</taxon>
        <taxon>Ascomycota</taxon>
        <taxon>Saccharomycotina</taxon>
        <taxon>Saccharomycetes</taxon>
        <taxon>Saccharomycetales</taxon>
        <taxon>Saccharomycetaceae</taxon>
        <taxon>Henningerozyma</taxon>
    </lineage>
</organism>
<dbReference type="eggNOG" id="KOG0566">
    <property type="taxonomic scope" value="Eukaryota"/>
</dbReference>
<reference evidence="12 13" key="1">
    <citation type="journal article" date="2011" name="Proc. Natl. Acad. Sci. U.S.A.">
        <title>Evolutionary erosion of yeast sex chromosomes by mating-type switching accidents.</title>
        <authorList>
            <person name="Gordon J.L."/>
            <person name="Armisen D."/>
            <person name="Proux-Wera E."/>
            <person name="Oheigeartaigh S.S."/>
            <person name="Byrne K.P."/>
            <person name="Wolfe K.H."/>
        </authorList>
    </citation>
    <scope>NUCLEOTIDE SEQUENCE [LARGE SCALE GENOMIC DNA]</scope>
    <source>
        <strain evidence="13">ATCC 34711 / CBS 6284 / DSM 70876 / NBRC 10599 / NRRL Y-10934 / UCD 77-7</strain>
    </source>
</reference>
<dbReference type="KEGG" id="tbl:TBLA_0B01340"/>
<dbReference type="STRING" id="1071380.I2GXX5"/>
<feature type="compositionally biased region" description="Polar residues" evidence="10">
    <location>
        <begin position="992"/>
        <end position="1007"/>
    </location>
</feature>
<dbReference type="InterPro" id="IPR002013">
    <property type="entry name" value="SAC_dom"/>
</dbReference>
<dbReference type="Pfam" id="PF22669">
    <property type="entry name" value="Exo_endo_phos2"/>
    <property type="match status" value="1"/>
</dbReference>
<dbReference type="GO" id="GO:0043813">
    <property type="term" value="F:phosphatidylinositol-3,5-bisphosphate 5-phosphatase activity"/>
    <property type="evidence" value="ECO:0007669"/>
    <property type="project" value="TreeGrafter"/>
</dbReference>
<keyword evidence="5" id="KW-0813">Transport</keyword>
<feature type="compositionally biased region" description="Basic and acidic residues" evidence="10">
    <location>
        <begin position="1101"/>
        <end position="1116"/>
    </location>
</feature>
<evidence type="ECO:0000259" key="11">
    <source>
        <dbReference type="PROSITE" id="PS50275"/>
    </source>
</evidence>
<evidence type="ECO:0000256" key="2">
    <source>
        <dbReference type="ARBA" id="ARBA00008943"/>
    </source>
</evidence>
<keyword evidence="8" id="KW-0378">Hydrolase</keyword>
<dbReference type="EC" id="3.1.3.36" evidence="4"/>
<evidence type="ECO:0000313" key="12">
    <source>
        <dbReference type="EMBL" id="CCH58977.1"/>
    </source>
</evidence>
<dbReference type="Proteomes" id="UP000002866">
    <property type="component" value="Chromosome 2"/>
</dbReference>
<evidence type="ECO:0000256" key="7">
    <source>
        <dbReference type="ARBA" id="ARBA00022583"/>
    </source>
</evidence>
<dbReference type="SMART" id="SM00128">
    <property type="entry name" value="IPPc"/>
    <property type="match status" value="1"/>
</dbReference>
<dbReference type="GO" id="GO:0006897">
    <property type="term" value="P:endocytosis"/>
    <property type="evidence" value="ECO:0007669"/>
    <property type="project" value="UniProtKB-KW"/>
</dbReference>
<dbReference type="GO" id="GO:0004439">
    <property type="term" value="F:phosphatidylinositol-4,5-bisphosphate 5-phosphatase activity"/>
    <property type="evidence" value="ECO:0007669"/>
    <property type="project" value="UniProtKB-EC"/>
</dbReference>
<proteinExistence type="inferred from homology"/>